<dbReference type="EMBL" id="CAJNOG010000006">
    <property type="protein sequence ID" value="CAF0733674.1"/>
    <property type="molecule type" value="Genomic_DNA"/>
</dbReference>
<evidence type="ECO:0000313" key="8">
    <source>
        <dbReference type="EMBL" id="CAF0974439.1"/>
    </source>
</evidence>
<proteinExistence type="inferred from homology"/>
<dbReference type="Proteomes" id="UP000663845">
    <property type="component" value="Unassembled WGS sequence"/>
</dbReference>
<organism evidence="8 15">
    <name type="scientific">Adineta steineri</name>
    <dbReference type="NCBI Taxonomy" id="433720"/>
    <lineage>
        <taxon>Eukaryota</taxon>
        <taxon>Metazoa</taxon>
        <taxon>Spiralia</taxon>
        <taxon>Gnathifera</taxon>
        <taxon>Rotifera</taxon>
        <taxon>Eurotatoria</taxon>
        <taxon>Bdelloidea</taxon>
        <taxon>Adinetida</taxon>
        <taxon>Adinetidae</taxon>
        <taxon>Adineta</taxon>
    </lineage>
</organism>
<dbReference type="Gene3D" id="6.10.250.1710">
    <property type="match status" value="1"/>
</dbReference>
<comment type="subcellular location">
    <subcellularLocation>
        <location evidence="1">Endosome</location>
    </subcellularLocation>
</comment>
<dbReference type="EMBL" id="CAJOBB010001056">
    <property type="protein sequence ID" value="CAF3801185.1"/>
    <property type="molecule type" value="Genomic_DNA"/>
</dbReference>
<dbReference type="Proteomes" id="UP000663877">
    <property type="component" value="Unassembled WGS sequence"/>
</dbReference>
<keyword evidence="3" id="KW-0967">Endosome</keyword>
<dbReference type="Pfam" id="PF03357">
    <property type="entry name" value="Snf7"/>
    <property type="match status" value="1"/>
</dbReference>
<evidence type="ECO:0000313" key="7">
    <source>
        <dbReference type="EMBL" id="CAF0819357.1"/>
    </source>
</evidence>
<dbReference type="GO" id="GO:0000815">
    <property type="term" value="C:ESCRT III complex"/>
    <property type="evidence" value="ECO:0007669"/>
    <property type="project" value="TreeGrafter"/>
</dbReference>
<dbReference type="Proteomes" id="UP000663891">
    <property type="component" value="Unassembled WGS sequence"/>
</dbReference>
<dbReference type="EMBL" id="CAJNOM010000113">
    <property type="protein sequence ID" value="CAF1074921.1"/>
    <property type="molecule type" value="Genomic_DNA"/>
</dbReference>
<comment type="similarity">
    <text evidence="2">Belongs to the SNF7 family.</text>
</comment>
<dbReference type="EMBL" id="CAJOAZ010001173">
    <property type="protein sequence ID" value="CAF3775743.1"/>
    <property type="molecule type" value="Genomic_DNA"/>
</dbReference>
<evidence type="ECO:0000256" key="1">
    <source>
        <dbReference type="ARBA" id="ARBA00004177"/>
    </source>
</evidence>
<dbReference type="EMBL" id="CAJOAY010000802">
    <property type="protein sequence ID" value="CAF3737854.1"/>
    <property type="molecule type" value="Genomic_DNA"/>
</dbReference>
<sequence length="226" mass="24617">MSGNKGGVLSRVFGGSSKGGAKTKVAQTPQEAIQQLRDVEDVLNKKVEHLEAKINEETAIARRDARTNKRNALNALKRKKRLEKTLQQIDGTLTTLEYQREALQNASMNGQAFNALKSATSALKNVHKELDVDSVQDIMDELADQHELSNEIANAISSPVGFGAEIDEFELENELAQLEQEALSQEMAQINLPQVPVSSHTYAQPAAATAGKAKKDPLAELAEWAS</sequence>
<dbReference type="GO" id="GO:0006900">
    <property type="term" value="P:vesicle budding from membrane"/>
    <property type="evidence" value="ECO:0007669"/>
    <property type="project" value="TreeGrafter"/>
</dbReference>
<evidence type="ECO:0000256" key="2">
    <source>
        <dbReference type="ARBA" id="ARBA00006190"/>
    </source>
</evidence>
<evidence type="ECO:0000313" key="11">
    <source>
        <dbReference type="EMBL" id="CAF3737854.1"/>
    </source>
</evidence>
<dbReference type="PANTHER" id="PTHR22761">
    <property type="entry name" value="CHARGED MULTIVESICULAR BODY PROTEIN"/>
    <property type="match status" value="1"/>
</dbReference>
<dbReference type="EMBL" id="CAJNON010000106">
    <property type="protein sequence ID" value="CAF0974439.1"/>
    <property type="molecule type" value="Genomic_DNA"/>
</dbReference>
<reference evidence="8" key="1">
    <citation type="submission" date="2021-02" db="EMBL/GenBank/DDBJ databases">
        <authorList>
            <person name="Nowell W R."/>
        </authorList>
    </citation>
    <scope>NUCLEOTIDE SEQUENCE</scope>
</reference>
<evidence type="ECO:0000313" key="9">
    <source>
        <dbReference type="EMBL" id="CAF1074921.1"/>
    </source>
</evidence>
<dbReference type="OrthoDB" id="5592979at2759"/>
<feature type="region of interest" description="Disordered" evidence="4">
    <location>
        <begin position="1"/>
        <end position="29"/>
    </location>
</feature>
<evidence type="ECO:0000313" key="5">
    <source>
        <dbReference type="EMBL" id="CAF0726813.1"/>
    </source>
</evidence>
<dbReference type="Gene3D" id="1.10.287.1060">
    <property type="entry name" value="ESAT-6-like"/>
    <property type="match status" value="1"/>
</dbReference>
<protein>
    <submittedName>
        <fullName evidence="8">Uncharacterized protein</fullName>
    </submittedName>
</protein>
<evidence type="ECO:0000256" key="3">
    <source>
        <dbReference type="ARBA" id="ARBA00022753"/>
    </source>
</evidence>
<dbReference type="Proteomes" id="UP000663844">
    <property type="component" value="Unassembled WGS sequence"/>
</dbReference>
<dbReference type="Proteomes" id="UP000663860">
    <property type="component" value="Unassembled WGS sequence"/>
</dbReference>
<dbReference type="EMBL" id="CAJNOI010000456">
    <property type="protein sequence ID" value="CAF1283664.1"/>
    <property type="molecule type" value="Genomic_DNA"/>
</dbReference>
<comment type="caution">
    <text evidence="8">The sequence shown here is derived from an EMBL/GenBank/DDBJ whole genome shotgun (WGS) entry which is preliminary data.</text>
</comment>
<dbReference type="Proteomes" id="UP000663868">
    <property type="component" value="Unassembled WGS sequence"/>
</dbReference>
<keyword evidence="14" id="KW-1185">Reference proteome</keyword>
<evidence type="ECO:0000313" key="14">
    <source>
        <dbReference type="Proteomes" id="UP000663832"/>
    </source>
</evidence>
<dbReference type="Proteomes" id="UP000663832">
    <property type="component" value="Unassembled WGS sequence"/>
</dbReference>
<name>A0A814F0U3_9BILA</name>
<gene>
    <name evidence="10" type="ORF">BJG266_LOCUS31344</name>
    <name evidence="5" type="ORF">IZO911_LOCUS2499</name>
    <name evidence="6" type="ORF">JYZ213_LOCUS1398</name>
    <name evidence="13" type="ORF">KXQ929_LOCUS17051</name>
    <name evidence="11" type="ORF">OKA104_LOCUS14908</name>
    <name evidence="12" type="ORF">OXD698_LOCUS16854</name>
    <name evidence="9" type="ORF">QVE165_LOCUS18898</name>
    <name evidence="7" type="ORF">QVE165_LOCUS5174</name>
    <name evidence="8" type="ORF">VCS650_LOCUS13317</name>
</gene>
<evidence type="ECO:0000256" key="4">
    <source>
        <dbReference type="SAM" id="MobiDB-lite"/>
    </source>
</evidence>
<evidence type="ECO:0000313" key="15">
    <source>
        <dbReference type="Proteomes" id="UP000663891"/>
    </source>
</evidence>
<evidence type="ECO:0000313" key="12">
    <source>
        <dbReference type="EMBL" id="CAF3775743.1"/>
    </source>
</evidence>
<evidence type="ECO:0000313" key="6">
    <source>
        <dbReference type="EMBL" id="CAF0733674.1"/>
    </source>
</evidence>
<dbReference type="InterPro" id="IPR005024">
    <property type="entry name" value="Snf7_fam"/>
</dbReference>
<evidence type="ECO:0000313" key="13">
    <source>
        <dbReference type="EMBL" id="CAF3801185.1"/>
    </source>
</evidence>
<dbReference type="GO" id="GO:0032511">
    <property type="term" value="P:late endosome to vacuole transport via multivesicular body sorting pathway"/>
    <property type="evidence" value="ECO:0007669"/>
    <property type="project" value="TreeGrafter"/>
</dbReference>
<dbReference type="GO" id="GO:0009898">
    <property type="term" value="C:cytoplasmic side of plasma membrane"/>
    <property type="evidence" value="ECO:0007669"/>
    <property type="project" value="TreeGrafter"/>
</dbReference>
<dbReference type="AlphaFoldDB" id="A0A814F0U3"/>
<accession>A0A814F0U3</accession>
<dbReference type="EMBL" id="CAJNOE010000012">
    <property type="protein sequence ID" value="CAF0726813.1"/>
    <property type="molecule type" value="Genomic_DNA"/>
</dbReference>
<evidence type="ECO:0000313" key="10">
    <source>
        <dbReference type="EMBL" id="CAF1283664.1"/>
    </source>
</evidence>
<dbReference type="Proteomes" id="UP000663881">
    <property type="component" value="Unassembled WGS sequence"/>
</dbReference>
<dbReference type="PANTHER" id="PTHR22761:SF10">
    <property type="entry name" value="GH13992P"/>
    <property type="match status" value="1"/>
</dbReference>
<dbReference type="GO" id="GO:0005771">
    <property type="term" value="C:multivesicular body"/>
    <property type="evidence" value="ECO:0007669"/>
    <property type="project" value="TreeGrafter"/>
</dbReference>
<dbReference type="EMBL" id="CAJNOM010000020">
    <property type="protein sequence ID" value="CAF0819357.1"/>
    <property type="molecule type" value="Genomic_DNA"/>
</dbReference>